<evidence type="ECO:0000313" key="2">
    <source>
        <dbReference type="EMBL" id="MCD9559649.1"/>
    </source>
</evidence>
<feature type="region of interest" description="Disordered" evidence="1">
    <location>
        <begin position="112"/>
        <end position="137"/>
    </location>
</feature>
<comment type="caution">
    <text evidence="2">The sequence shown here is derived from an EMBL/GenBank/DDBJ whole genome shotgun (WGS) entry which is preliminary data.</text>
</comment>
<reference evidence="2 3" key="1">
    <citation type="journal article" date="2021" name="BMC Genomics">
        <title>Datura genome reveals duplications of psychoactive alkaloid biosynthetic genes and high mutation rate following tissue culture.</title>
        <authorList>
            <person name="Rajewski A."/>
            <person name="Carter-House D."/>
            <person name="Stajich J."/>
            <person name="Litt A."/>
        </authorList>
    </citation>
    <scope>NUCLEOTIDE SEQUENCE [LARGE SCALE GENOMIC DNA]</scope>
    <source>
        <strain evidence="2">AR-01</strain>
    </source>
</reference>
<dbReference type="EMBL" id="JACEIK010002183">
    <property type="protein sequence ID" value="MCD9559649.1"/>
    <property type="molecule type" value="Genomic_DNA"/>
</dbReference>
<dbReference type="Proteomes" id="UP000823775">
    <property type="component" value="Unassembled WGS sequence"/>
</dbReference>
<evidence type="ECO:0000256" key="1">
    <source>
        <dbReference type="SAM" id="MobiDB-lite"/>
    </source>
</evidence>
<gene>
    <name evidence="2" type="ORF">HAX54_017784</name>
</gene>
<feature type="compositionally biased region" description="Polar residues" evidence="1">
    <location>
        <begin position="114"/>
        <end position="131"/>
    </location>
</feature>
<keyword evidence="3" id="KW-1185">Reference proteome</keyword>
<protein>
    <submittedName>
        <fullName evidence="2">Uncharacterized protein</fullName>
    </submittedName>
</protein>
<proteinExistence type="predicted"/>
<sequence>MDRRRVDIGQMLSSELKEIALQTATLLPCPGLITTLCQREEVPTLAREEIYSVENQVANIIEMRDGTLIKASKHLSAPVLVGSNVNTEGFHFKGLDNITTPQLLDDSEALPYEPTSQEASPSAIVQTTTPSHPIRPTIAPRTIHLTRKELSVGGALPQSWLRGDKSSCG</sequence>
<name>A0ABS8ULF8_DATST</name>
<evidence type="ECO:0000313" key="3">
    <source>
        <dbReference type="Proteomes" id="UP000823775"/>
    </source>
</evidence>
<organism evidence="2 3">
    <name type="scientific">Datura stramonium</name>
    <name type="common">Jimsonweed</name>
    <name type="synonym">Common thornapple</name>
    <dbReference type="NCBI Taxonomy" id="4076"/>
    <lineage>
        <taxon>Eukaryota</taxon>
        <taxon>Viridiplantae</taxon>
        <taxon>Streptophyta</taxon>
        <taxon>Embryophyta</taxon>
        <taxon>Tracheophyta</taxon>
        <taxon>Spermatophyta</taxon>
        <taxon>Magnoliopsida</taxon>
        <taxon>eudicotyledons</taxon>
        <taxon>Gunneridae</taxon>
        <taxon>Pentapetalae</taxon>
        <taxon>asterids</taxon>
        <taxon>lamiids</taxon>
        <taxon>Solanales</taxon>
        <taxon>Solanaceae</taxon>
        <taxon>Solanoideae</taxon>
        <taxon>Datureae</taxon>
        <taxon>Datura</taxon>
    </lineage>
</organism>
<accession>A0ABS8ULF8</accession>